<reference evidence="2" key="1">
    <citation type="submission" date="2015-05" db="EMBL/GenBank/DDBJ databases">
        <title>The complete genome of Altererythrobacter atlanticus strain 26DY36.</title>
        <authorList>
            <person name="Wu Y.-H."/>
            <person name="Cheng H."/>
            <person name="Wu X.-W."/>
        </authorList>
    </citation>
    <scope>NUCLEOTIDE SEQUENCE [LARGE SCALE GENOMIC DNA]</scope>
    <source>
        <strain evidence="2">26DY36</strain>
    </source>
</reference>
<dbReference type="RefSeq" id="WP_046903624.1">
    <property type="nucleotide sequence ID" value="NZ_CP011452.2"/>
</dbReference>
<dbReference type="PATRIC" id="fig|1267766.3.peg.1937"/>
<dbReference type="Pfam" id="PF01738">
    <property type="entry name" value="DLH"/>
    <property type="match status" value="1"/>
</dbReference>
<dbReference type="PANTHER" id="PTHR46623">
    <property type="entry name" value="CARBOXYMETHYLENEBUTENOLIDASE-RELATED"/>
    <property type="match status" value="1"/>
</dbReference>
<dbReference type="InterPro" id="IPR051049">
    <property type="entry name" value="Dienelactone_hydrolase-like"/>
</dbReference>
<dbReference type="InterPro" id="IPR029058">
    <property type="entry name" value="AB_hydrolase_fold"/>
</dbReference>
<gene>
    <name evidence="2" type="ORF">WYH_01916</name>
</gene>
<dbReference type="Gene3D" id="3.40.50.1820">
    <property type="entry name" value="alpha/beta hydrolase"/>
    <property type="match status" value="1"/>
</dbReference>
<dbReference type="KEGG" id="aay:WYH_01916"/>
<accession>A0A0F7KUV1</accession>
<dbReference type="InterPro" id="IPR002925">
    <property type="entry name" value="Dienelactn_hydro"/>
</dbReference>
<dbReference type="AlphaFoldDB" id="A0A0F7KUV1"/>
<keyword evidence="3" id="KW-1185">Reference proteome</keyword>
<dbReference type="PANTHER" id="PTHR46623:SF10">
    <property type="entry name" value="CARBOXYMETHYLENEBUTENOLIDASE HOMOLOG"/>
    <property type="match status" value="1"/>
</dbReference>
<evidence type="ECO:0000313" key="2">
    <source>
        <dbReference type="EMBL" id="AKH42951.1"/>
    </source>
</evidence>
<dbReference type="SUPFAM" id="SSF53474">
    <property type="entry name" value="alpha/beta-Hydrolases"/>
    <property type="match status" value="1"/>
</dbReference>
<name>A0A0F7KUV1_9SPHN</name>
<dbReference type="PROSITE" id="PS51318">
    <property type="entry name" value="TAT"/>
    <property type="match status" value="1"/>
</dbReference>
<dbReference type="Proteomes" id="UP000034392">
    <property type="component" value="Chromosome"/>
</dbReference>
<feature type="domain" description="Dienelactone hydrolase" evidence="1">
    <location>
        <begin position="56"/>
        <end position="282"/>
    </location>
</feature>
<dbReference type="GO" id="GO:0016787">
    <property type="term" value="F:hydrolase activity"/>
    <property type="evidence" value="ECO:0007669"/>
    <property type="project" value="UniProtKB-KW"/>
</dbReference>
<proteinExistence type="predicted"/>
<evidence type="ECO:0000313" key="3">
    <source>
        <dbReference type="Proteomes" id="UP000034392"/>
    </source>
</evidence>
<dbReference type="STRING" id="1267766.WYH_01916"/>
<evidence type="ECO:0000259" key="1">
    <source>
        <dbReference type="Pfam" id="PF01738"/>
    </source>
</evidence>
<keyword evidence="2" id="KW-0378">Hydrolase</keyword>
<organism evidence="2 3">
    <name type="scientific">Croceibacterium atlanticum</name>
    <dbReference type="NCBI Taxonomy" id="1267766"/>
    <lineage>
        <taxon>Bacteria</taxon>
        <taxon>Pseudomonadati</taxon>
        <taxon>Pseudomonadota</taxon>
        <taxon>Alphaproteobacteria</taxon>
        <taxon>Sphingomonadales</taxon>
        <taxon>Erythrobacteraceae</taxon>
        <taxon>Croceibacterium</taxon>
    </lineage>
</organism>
<dbReference type="InterPro" id="IPR006311">
    <property type="entry name" value="TAT_signal"/>
</dbReference>
<dbReference type="EMBL" id="CP011452">
    <property type="protein sequence ID" value="AKH42951.1"/>
    <property type="molecule type" value="Genomic_DNA"/>
</dbReference>
<sequence>MCDEQQLARMGRLNRRQFTAFGAIAGLAACAPMNGAKAEGSLSEEMVSFSTPLGTMDAFFVHPAEGAYPAVIVWPDIAGLRDAFKMMARRLAGEGYSVLVLNPYYQSAPAPQFEDFEDWRNNDGMAKVGPWREENTHEAVTETAKAAVAWLDGQEAVDTSRGIGTQGYCMGGPFVVRTAAAVPSRVKAGASFHGGGLVGDDDTAPINLLDDTQASFLIAIAQNDDARVPGEKDALRAAAEAAGRPAEIEVYAGDHGWTVVDSPVYAEEPAEKAWSRLLALYESAL</sequence>
<protein>
    <submittedName>
        <fullName evidence="2">Dienelactone hydrolase family protein</fullName>
    </submittedName>
</protein>
<dbReference type="OrthoDB" id="9787933at2"/>